<dbReference type="InterPro" id="IPR002347">
    <property type="entry name" value="SDR_fam"/>
</dbReference>
<comment type="pathway">
    <text evidence="1">Lipid metabolism.</text>
</comment>
<evidence type="ECO:0000256" key="1">
    <source>
        <dbReference type="ARBA" id="ARBA00005189"/>
    </source>
</evidence>
<keyword evidence="6" id="KW-0443">Lipid metabolism</keyword>
<dbReference type="PANTHER" id="PTHR43159:SF2">
    <property type="entry name" value="ENOYL-[ACYL-CARRIER-PROTEIN] REDUCTASE [NADH], CHLOROPLASTIC"/>
    <property type="match status" value="1"/>
</dbReference>
<evidence type="ECO:0000256" key="3">
    <source>
        <dbReference type="ARBA" id="ARBA00022516"/>
    </source>
</evidence>
<organism evidence="8">
    <name type="scientific">marine metagenome</name>
    <dbReference type="NCBI Taxonomy" id="408172"/>
    <lineage>
        <taxon>unclassified sequences</taxon>
        <taxon>metagenomes</taxon>
        <taxon>ecological metagenomes</taxon>
    </lineage>
</organism>
<evidence type="ECO:0000313" key="8">
    <source>
        <dbReference type="EMBL" id="SVA16370.1"/>
    </source>
</evidence>
<name>A0A381TK12_9ZZZZ</name>
<evidence type="ECO:0000256" key="6">
    <source>
        <dbReference type="ARBA" id="ARBA00023098"/>
    </source>
</evidence>
<reference evidence="8" key="1">
    <citation type="submission" date="2018-05" db="EMBL/GenBank/DDBJ databases">
        <authorList>
            <person name="Lanie J.A."/>
            <person name="Ng W.-L."/>
            <person name="Kazmierczak K.M."/>
            <person name="Andrzejewski T.M."/>
            <person name="Davidsen T.M."/>
            <person name="Wayne K.J."/>
            <person name="Tettelin H."/>
            <person name="Glass J.I."/>
            <person name="Rusch D."/>
            <person name="Podicherti R."/>
            <person name="Tsui H.-C.T."/>
            <person name="Winkler M.E."/>
        </authorList>
    </citation>
    <scope>NUCLEOTIDE SEQUENCE</scope>
</reference>
<dbReference type="GO" id="GO:0006633">
    <property type="term" value="P:fatty acid biosynthetic process"/>
    <property type="evidence" value="ECO:0007669"/>
    <property type="project" value="UniProtKB-KW"/>
</dbReference>
<comment type="similarity">
    <text evidence="2">Belongs to the short-chain dehydrogenases/reductases (SDR) family. FabI subfamily.</text>
</comment>
<feature type="non-terminal residue" evidence="8">
    <location>
        <position position="1"/>
    </location>
</feature>
<protein>
    <submittedName>
        <fullName evidence="8">Uncharacterized protein</fullName>
    </submittedName>
</protein>
<sequence>VGILDGKRLLITGVLTDASLAFAVARLAQDEGAEIVLTGAGRGMRLTERTARKLPREAEVREFDVTSAEQADNLREHLSSTWGRVDGALHAIGFAPEVCLGEDFMAAEWPDVAVAMEISAYSLKTVAEVVAPLMSNGGSIVGLDFDARFAWPAYNWMGVAKAALESTSRYLARALGPDGVRVNMVAAGPIRTMAAKSIPGFSEFEDAWGSRAPLGWDVNDGEPVARACVALLSDWFPSTTGEMVHVDGGYHAIGA</sequence>
<dbReference type="NCBIfam" id="NF005908">
    <property type="entry name" value="PRK07889.1"/>
    <property type="match status" value="1"/>
</dbReference>
<evidence type="ECO:0000256" key="5">
    <source>
        <dbReference type="ARBA" id="ARBA00023002"/>
    </source>
</evidence>
<keyword evidence="7" id="KW-0275">Fatty acid biosynthesis</keyword>
<evidence type="ECO:0000256" key="4">
    <source>
        <dbReference type="ARBA" id="ARBA00022832"/>
    </source>
</evidence>
<dbReference type="InterPro" id="IPR036291">
    <property type="entry name" value="NAD(P)-bd_dom_sf"/>
</dbReference>
<evidence type="ECO:0000256" key="2">
    <source>
        <dbReference type="ARBA" id="ARBA00009233"/>
    </source>
</evidence>
<keyword evidence="4" id="KW-0276">Fatty acid metabolism</keyword>
<dbReference type="PIRSF" id="PIRSF000094">
    <property type="entry name" value="Enoyl-ACP_rdct"/>
    <property type="match status" value="1"/>
</dbReference>
<dbReference type="InterPro" id="IPR014358">
    <property type="entry name" value="Enoyl-ACP_Rdtase_NADH"/>
</dbReference>
<dbReference type="SUPFAM" id="SSF51735">
    <property type="entry name" value="NAD(P)-binding Rossmann-fold domains"/>
    <property type="match status" value="1"/>
</dbReference>
<keyword evidence="5" id="KW-0560">Oxidoreductase</keyword>
<dbReference type="PANTHER" id="PTHR43159">
    <property type="entry name" value="ENOYL-[ACYL-CARRIER-PROTEIN] REDUCTASE"/>
    <property type="match status" value="1"/>
</dbReference>
<dbReference type="EMBL" id="UINC01004720">
    <property type="protein sequence ID" value="SVA16370.1"/>
    <property type="molecule type" value="Genomic_DNA"/>
</dbReference>
<dbReference type="Pfam" id="PF13561">
    <property type="entry name" value="adh_short_C2"/>
    <property type="match status" value="1"/>
</dbReference>
<gene>
    <name evidence="8" type="ORF">METZ01_LOCUS69224</name>
</gene>
<keyword evidence="3" id="KW-0444">Lipid biosynthesis</keyword>
<dbReference type="AlphaFoldDB" id="A0A381TK12"/>
<accession>A0A381TK12</accession>
<dbReference type="GO" id="GO:0004318">
    <property type="term" value="F:enoyl-[acyl-carrier-protein] reductase (NADH) activity"/>
    <property type="evidence" value="ECO:0007669"/>
    <property type="project" value="InterPro"/>
</dbReference>
<evidence type="ECO:0000256" key="7">
    <source>
        <dbReference type="ARBA" id="ARBA00023160"/>
    </source>
</evidence>
<dbReference type="PRINTS" id="PR00081">
    <property type="entry name" value="GDHRDH"/>
</dbReference>
<proteinExistence type="inferred from homology"/>
<dbReference type="Gene3D" id="3.40.50.720">
    <property type="entry name" value="NAD(P)-binding Rossmann-like Domain"/>
    <property type="match status" value="1"/>
</dbReference>